<dbReference type="InterPro" id="IPR000571">
    <property type="entry name" value="Znf_CCCH"/>
</dbReference>
<dbReference type="InterPro" id="IPR045877">
    <property type="entry name" value="ZFP36-like"/>
</dbReference>
<feature type="region of interest" description="Disordered" evidence="7">
    <location>
        <begin position="1"/>
        <end position="38"/>
    </location>
</feature>
<dbReference type="eggNOG" id="KOG1677">
    <property type="taxonomic scope" value="Eukaryota"/>
</dbReference>
<dbReference type="EMBL" id="KI394278">
    <property type="protein sequence ID" value="ERN04335.1"/>
    <property type="molecule type" value="Genomic_DNA"/>
</dbReference>
<keyword evidence="1 5" id="KW-0479">Metal-binding</keyword>
<dbReference type="FunFam" id="4.10.1000.10:FF:000001">
    <property type="entry name" value="zinc finger CCCH domain-containing protein 15-like"/>
    <property type="match status" value="1"/>
</dbReference>
<keyword evidence="2" id="KW-0677">Repeat</keyword>
<feature type="zinc finger region" description="C3H1-type" evidence="5">
    <location>
        <begin position="276"/>
        <end position="304"/>
    </location>
</feature>
<feature type="domain" description="C3H1-type" evidence="8">
    <location>
        <begin position="314"/>
        <end position="342"/>
    </location>
</feature>
<dbReference type="SMART" id="SM00356">
    <property type="entry name" value="ZnF_C3H1"/>
    <property type="match status" value="2"/>
</dbReference>
<evidence type="ECO:0000259" key="8">
    <source>
        <dbReference type="PROSITE" id="PS50103"/>
    </source>
</evidence>
<dbReference type="Pfam" id="PF00642">
    <property type="entry name" value="zf-CCCH"/>
    <property type="match status" value="1"/>
</dbReference>
<evidence type="ECO:0000256" key="6">
    <source>
        <dbReference type="SAM" id="Coils"/>
    </source>
</evidence>
<name>W1PBD0_AMBTC</name>
<feature type="compositionally biased region" description="Polar residues" evidence="7">
    <location>
        <begin position="1"/>
        <end position="16"/>
    </location>
</feature>
<gene>
    <name evidence="9" type="ORF">AMTR_s00147p00005450</name>
</gene>
<dbReference type="AlphaFoldDB" id="W1PBD0"/>
<protein>
    <recommendedName>
        <fullName evidence="8">C3H1-type domain-containing protein</fullName>
    </recommendedName>
</protein>
<feature type="region of interest" description="Disordered" evidence="7">
    <location>
        <begin position="183"/>
        <end position="202"/>
    </location>
</feature>
<dbReference type="InterPro" id="IPR036855">
    <property type="entry name" value="Znf_CCCH_sf"/>
</dbReference>
<dbReference type="Gene3D" id="4.10.1000.10">
    <property type="entry name" value="Zinc finger, CCCH-type"/>
    <property type="match status" value="2"/>
</dbReference>
<accession>W1PBD0</accession>
<proteinExistence type="predicted"/>
<keyword evidence="3 5" id="KW-0863">Zinc-finger</keyword>
<dbReference type="HOGENOM" id="CLU_050602_0_0_1"/>
<evidence type="ECO:0000256" key="7">
    <source>
        <dbReference type="SAM" id="MobiDB-lite"/>
    </source>
</evidence>
<evidence type="ECO:0000256" key="4">
    <source>
        <dbReference type="ARBA" id="ARBA00022833"/>
    </source>
</evidence>
<evidence type="ECO:0000256" key="2">
    <source>
        <dbReference type="ARBA" id="ARBA00022737"/>
    </source>
</evidence>
<reference evidence="10" key="1">
    <citation type="journal article" date="2013" name="Science">
        <title>The Amborella genome and the evolution of flowering plants.</title>
        <authorList>
            <consortium name="Amborella Genome Project"/>
        </authorList>
    </citation>
    <scope>NUCLEOTIDE SEQUENCE [LARGE SCALE GENOMIC DNA]</scope>
</reference>
<evidence type="ECO:0000313" key="10">
    <source>
        <dbReference type="Proteomes" id="UP000017836"/>
    </source>
</evidence>
<dbReference type="FunFam" id="4.10.1000.10:FF:000002">
    <property type="entry name" value="Zinc finger protein 36, C3H1 type-like 1"/>
    <property type="match status" value="1"/>
</dbReference>
<feature type="domain" description="C3H1-type" evidence="8">
    <location>
        <begin position="276"/>
        <end position="304"/>
    </location>
</feature>
<dbReference type="SUPFAM" id="SSF90229">
    <property type="entry name" value="CCCH zinc finger"/>
    <property type="match status" value="2"/>
</dbReference>
<dbReference type="PROSITE" id="PS50103">
    <property type="entry name" value="ZF_C3H1"/>
    <property type="match status" value="2"/>
</dbReference>
<dbReference type="PANTHER" id="PTHR12547">
    <property type="entry name" value="CCCH ZINC FINGER/TIS11-RELATED"/>
    <property type="match status" value="1"/>
</dbReference>
<feature type="coiled-coil region" evidence="6">
    <location>
        <begin position="108"/>
        <end position="135"/>
    </location>
</feature>
<sequence>MYASNSTFEPSLSVSNPFHLDRRTPSPTPHHFNTNNNEPTMFDPYSLDDELALMNHHSTSPTHPLASSTSWLDEQAGSSRARTIRDIAERYGISLGRTTEPTRQVGSTDHLRSDYARLRAENARLKAANADLARRLSLLALGSRTESEHLSCGLSALSMVGDFRRLGVGDGGGTRVGSVPVATDEADETSPTSVLSFEGNGNGGIEKRGVPKSISIRSSGYLKVNQVNGGVRSPNKPNRFRVATPVAETRVCVKEKGATGEEEGVEVEVEVYNQGMFKTELCNKWQETGACPYGDRCQFAHGIEELRPVIRHPRYKTEICRMILTGDKCPYGHRCHFRHALSPNETFGARPSS</sequence>
<organism evidence="9 10">
    <name type="scientific">Amborella trichopoda</name>
    <dbReference type="NCBI Taxonomy" id="13333"/>
    <lineage>
        <taxon>Eukaryota</taxon>
        <taxon>Viridiplantae</taxon>
        <taxon>Streptophyta</taxon>
        <taxon>Embryophyta</taxon>
        <taxon>Tracheophyta</taxon>
        <taxon>Spermatophyta</taxon>
        <taxon>Magnoliopsida</taxon>
        <taxon>Amborellales</taxon>
        <taxon>Amborellaceae</taxon>
        <taxon>Amborella</taxon>
    </lineage>
</organism>
<feature type="zinc finger region" description="C3H1-type" evidence="5">
    <location>
        <begin position="314"/>
        <end position="342"/>
    </location>
</feature>
<dbReference type="Proteomes" id="UP000017836">
    <property type="component" value="Unassembled WGS sequence"/>
</dbReference>
<dbReference type="OrthoDB" id="410307at2759"/>
<evidence type="ECO:0000256" key="3">
    <source>
        <dbReference type="ARBA" id="ARBA00022771"/>
    </source>
</evidence>
<dbReference type="Pfam" id="PF14608">
    <property type="entry name" value="zf-CCCH_2"/>
    <property type="match status" value="1"/>
</dbReference>
<dbReference type="Gramene" id="ERN04335">
    <property type="protein sequence ID" value="ERN04335"/>
    <property type="gene ID" value="AMTR_s00147p00005450"/>
</dbReference>
<dbReference type="GO" id="GO:0008270">
    <property type="term" value="F:zinc ion binding"/>
    <property type="evidence" value="ECO:0007669"/>
    <property type="project" value="UniProtKB-KW"/>
</dbReference>
<dbReference type="GO" id="GO:0003729">
    <property type="term" value="F:mRNA binding"/>
    <property type="evidence" value="ECO:0007669"/>
    <property type="project" value="InterPro"/>
</dbReference>
<keyword evidence="4 5" id="KW-0862">Zinc</keyword>
<keyword evidence="10" id="KW-1185">Reference proteome</keyword>
<evidence type="ECO:0000256" key="5">
    <source>
        <dbReference type="PROSITE-ProRule" id="PRU00723"/>
    </source>
</evidence>
<dbReference type="STRING" id="13333.W1PBD0"/>
<evidence type="ECO:0000313" key="9">
    <source>
        <dbReference type="EMBL" id="ERN04335.1"/>
    </source>
</evidence>
<dbReference type="PANTHER" id="PTHR12547:SF162">
    <property type="entry name" value="ZINC FINGER CCCH DOMAIN-CONTAINING PROTEIN 15"/>
    <property type="match status" value="1"/>
</dbReference>
<keyword evidence="6" id="KW-0175">Coiled coil</keyword>
<evidence type="ECO:0000256" key="1">
    <source>
        <dbReference type="ARBA" id="ARBA00022723"/>
    </source>
</evidence>